<sequence>MSWLFKTAVSILMIGATSGFSTLPASTAVRNDANRCYSSSRLDVSTRLRDRGQAGSSGSGSRPKPEPCPEPEDDPTLDRREAAFAMLGRLWAAGALPAVVLSSSAPPAIAEYGADAKMSLPNPLESIADRATKQCLVESLGNRECLVYLDPENKLYQGADAAILVERIEKASEALASIPPLVDDKCWSKVLGVITGPMGTLGTTMDQLQKISGGTGLAEKAKKVKTDLYAIAAAADRRQQAEALEYHKMATDDLVAFVKAL</sequence>
<accession>A0A7S4MAS2</accession>
<keyword evidence="1" id="KW-0793">Thylakoid</keyword>
<protein>
    <submittedName>
        <fullName evidence="4">Uncharacterized protein</fullName>
    </submittedName>
</protein>
<reference evidence="4" key="1">
    <citation type="submission" date="2021-01" db="EMBL/GenBank/DDBJ databases">
        <authorList>
            <person name="Corre E."/>
            <person name="Pelletier E."/>
            <person name="Niang G."/>
            <person name="Scheremetjew M."/>
            <person name="Finn R."/>
            <person name="Kale V."/>
            <person name="Holt S."/>
            <person name="Cochrane G."/>
            <person name="Meng A."/>
            <person name="Brown T."/>
            <person name="Cohen L."/>
        </authorList>
    </citation>
    <scope>NUCLEOTIDE SEQUENCE</scope>
    <source>
        <strain evidence="4">Isolate 1302-5</strain>
    </source>
</reference>
<evidence type="ECO:0000256" key="2">
    <source>
        <dbReference type="SAM" id="MobiDB-lite"/>
    </source>
</evidence>
<dbReference type="AlphaFoldDB" id="A0A7S4MAS2"/>
<gene>
    <name evidence="4" type="ORF">OAUR00152_LOCUS4541</name>
</gene>
<dbReference type="Gene3D" id="1.20.120.290">
    <property type="entry name" value="Oxygen-evolving enhancer protein 3 (PsbQ), four-helix up-down bundle"/>
    <property type="match status" value="1"/>
</dbReference>
<keyword evidence="3" id="KW-0732">Signal</keyword>
<dbReference type="SUPFAM" id="SSF101112">
    <property type="entry name" value="Oxygen-evolving enhancer protein 3"/>
    <property type="match status" value="1"/>
</dbReference>
<evidence type="ECO:0000256" key="3">
    <source>
        <dbReference type="SAM" id="SignalP"/>
    </source>
</evidence>
<dbReference type="EMBL" id="HBKQ01006803">
    <property type="protein sequence ID" value="CAE2211022.1"/>
    <property type="molecule type" value="Transcribed_RNA"/>
</dbReference>
<evidence type="ECO:0000256" key="1">
    <source>
        <dbReference type="ARBA" id="ARBA00023078"/>
    </source>
</evidence>
<feature type="signal peptide" evidence="3">
    <location>
        <begin position="1"/>
        <end position="19"/>
    </location>
</feature>
<feature type="region of interest" description="Disordered" evidence="2">
    <location>
        <begin position="47"/>
        <end position="76"/>
    </location>
</feature>
<name>A0A7S4MAS2_9STRA</name>
<feature type="chain" id="PRO_5031346682" evidence="3">
    <location>
        <begin position="20"/>
        <end position="261"/>
    </location>
</feature>
<organism evidence="4">
    <name type="scientific">Odontella aurita</name>
    <dbReference type="NCBI Taxonomy" id="265563"/>
    <lineage>
        <taxon>Eukaryota</taxon>
        <taxon>Sar</taxon>
        <taxon>Stramenopiles</taxon>
        <taxon>Ochrophyta</taxon>
        <taxon>Bacillariophyta</taxon>
        <taxon>Mediophyceae</taxon>
        <taxon>Biddulphiophycidae</taxon>
        <taxon>Eupodiscales</taxon>
        <taxon>Odontellaceae</taxon>
        <taxon>Odontella</taxon>
    </lineage>
</organism>
<proteinExistence type="predicted"/>
<evidence type="ECO:0000313" key="4">
    <source>
        <dbReference type="EMBL" id="CAE2211022.1"/>
    </source>
</evidence>
<dbReference type="InterPro" id="IPR023222">
    <property type="entry name" value="PsbQ-like_dom_sf"/>
</dbReference>